<evidence type="ECO:0000313" key="4">
    <source>
        <dbReference type="Proteomes" id="UP000053989"/>
    </source>
</evidence>
<feature type="compositionally biased region" description="Polar residues" evidence="1">
    <location>
        <begin position="77"/>
        <end position="86"/>
    </location>
</feature>
<dbReference type="EMBL" id="KN822005">
    <property type="protein sequence ID" value="KIM69892.1"/>
    <property type="molecule type" value="Genomic_DNA"/>
</dbReference>
<dbReference type="HOGENOM" id="CLU_006344_14_0_1"/>
<evidence type="ECO:0000259" key="2">
    <source>
        <dbReference type="PROSITE" id="PS00028"/>
    </source>
</evidence>
<protein>
    <recommendedName>
        <fullName evidence="2">C2H2-type domain-containing protein</fullName>
    </recommendedName>
</protein>
<dbReference type="Proteomes" id="UP000053989">
    <property type="component" value="Unassembled WGS sequence"/>
</dbReference>
<dbReference type="OrthoDB" id="3199698at2759"/>
<accession>A0A0C3AY29</accession>
<feature type="domain" description="C2H2-type" evidence="2">
    <location>
        <begin position="17"/>
        <end position="40"/>
    </location>
</feature>
<dbReference type="InterPro" id="IPR013087">
    <property type="entry name" value="Znf_C2H2_type"/>
</dbReference>
<sequence length="580" mass="65381">MPRRPPEHLFAHRVYVCGVNGCTKTCSTQGGMKQHIQKWHLHQIRPQPPDPFEVLEAYEDDRFADGVDLGLDEANTDAGQRSQEQKPSPLPEDYSPFESRVTFELAKFLYKREQMSAAKINKLLAIMASIHKKDPLFHSHTKMYSTINATTHGDSPWKSFSVKYLGAMPDDPPPWMSAEYDVWYRNPKIMLEHQLVNPDFKGEVDYAVKVMIGEHGHHELFSPNCCGDMHGAMFVPVVLSSDKTMVSVATGHTEYYPLYVSLGNIHNNVCQAHRDAVSILVFLTIPKNKYGCYFFDCTLIWMNIADEAHKNNAVFCHFHRQLFHSSIAAVLDLLKPHMIRPAVTLCPDGHFQHVVYGLGPYIMDYPEQVLLACVVQGWCPWCTSWNNNLDGGSGRRSHELSGALTDVLDPHMLSNDYGIVNDIMPFTLDFPHADIHKLIALDLLHQLIKGMFKDHLITWINEYLELEHGKQHTSEIITDIDCSRPIVSCTALISRRSWVQTVDWRRLKSVNEERGMLDGPLLPAGMEAIRVGVEDEEGGMVDDDPAMYTVNLAARSVSGVSGLVSHVAEQLGLQGLQDAI</sequence>
<reference evidence="3 4" key="1">
    <citation type="submission" date="2014-04" db="EMBL/GenBank/DDBJ databases">
        <authorList>
            <consortium name="DOE Joint Genome Institute"/>
            <person name="Kuo A."/>
            <person name="Kohler A."/>
            <person name="Nagy L.G."/>
            <person name="Floudas D."/>
            <person name="Copeland A."/>
            <person name="Barry K.W."/>
            <person name="Cichocki N."/>
            <person name="Veneault-Fourrey C."/>
            <person name="LaButti K."/>
            <person name="Lindquist E.A."/>
            <person name="Lipzen A."/>
            <person name="Lundell T."/>
            <person name="Morin E."/>
            <person name="Murat C."/>
            <person name="Sun H."/>
            <person name="Tunlid A."/>
            <person name="Henrissat B."/>
            <person name="Grigoriev I.V."/>
            <person name="Hibbett D.S."/>
            <person name="Martin F."/>
            <person name="Nordberg H.P."/>
            <person name="Cantor M.N."/>
            <person name="Hua S.X."/>
        </authorList>
    </citation>
    <scope>NUCLEOTIDE SEQUENCE [LARGE SCALE GENOMIC DNA]</scope>
    <source>
        <strain evidence="3 4">Foug A</strain>
    </source>
</reference>
<proteinExistence type="predicted"/>
<dbReference type="InterPro" id="IPR041078">
    <property type="entry name" value="Plavaka"/>
</dbReference>
<name>A0A0C3AY29_9AGAM</name>
<keyword evidence="4" id="KW-1185">Reference proteome</keyword>
<dbReference type="Pfam" id="PF18759">
    <property type="entry name" value="Plavaka"/>
    <property type="match status" value="1"/>
</dbReference>
<dbReference type="STRING" id="1036808.A0A0C3AY29"/>
<dbReference type="PROSITE" id="PS00028">
    <property type="entry name" value="ZINC_FINGER_C2H2_1"/>
    <property type="match status" value="1"/>
</dbReference>
<reference evidence="4" key="2">
    <citation type="submission" date="2015-01" db="EMBL/GenBank/DDBJ databases">
        <title>Evolutionary Origins and Diversification of the Mycorrhizal Mutualists.</title>
        <authorList>
            <consortium name="DOE Joint Genome Institute"/>
            <consortium name="Mycorrhizal Genomics Consortium"/>
            <person name="Kohler A."/>
            <person name="Kuo A."/>
            <person name="Nagy L.G."/>
            <person name="Floudas D."/>
            <person name="Copeland A."/>
            <person name="Barry K.W."/>
            <person name="Cichocki N."/>
            <person name="Veneault-Fourrey C."/>
            <person name="LaButti K."/>
            <person name="Lindquist E.A."/>
            <person name="Lipzen A."/>
            <person name="Lundell T."/>
            <person name="Morin E."/>
            <person name="Murat C."/>
            <person name="Riley R."/>
            <person name="Ohm R."/>
            <person name="Sun H."/>
            <person name="Tunlid A."/>
            <person name="Henrissat B."/>
            <person name="Grigoriev I.V."/>
            <person name="Hibbett D.S."/>
            <person name="Martin F."/>
        </authorList>
    </citation>
    <scope>NUCLEOTIDE SEQUENCE [LARGE SCALE GENOMIC DNA]</scope>
    <source>
        <strain evidence="4">Foug A</strain>
    </source>
</reference>
<organism evidence="3 4">
    <name type="scientific">Scleroderma citrinum Foug A</name>
    <dbReference type="NCBI Taxonomy" id="1036808"/>
    <lineage>
        <taxon>Eukaryota</taxon>
        <taxon>Fungi</taxon>
        <taxon>Dikarya</taxon>
        <taxon>Basidiomycota</taxon>
        <taxon>Agaricomycotina</taxon>
        <taxon>Agaricomycetes</taxon>
        <taxon>Agaricomycetidae</taxon>
        <taxon>Boletales</taxon>
        <taxon>Sclerodermatineae</taxon>
        <taxon>Sclerodermataceae</taxon>
        <taxon>Scleroderma</taxon>
    </lineage>
</organism>
<gene>
    <name evidence="3" type="ORF">SCLCIDRAFT_18927</name>
</gene>
<dbReference type="AlphaFoldDB" id="A0A0C3AY29"/>
<feature type="region of interest" description="Disordered" evidence="1">
    <location>
        <begin position="72"/>
        <end position="94"/>
    </location>
</feature>
<evidence type="ECO:0000256" key="1">
    <source>
        <dbReference type="SAM" id="MobiDB-lite"/>
    </source>
</evidence>
<evidence type="ECO:0000313" key="3">
    <source>
        <dbReference type="EMBL" id="KIM69892.1"/>
    </source>
</evidence>
<dbReference type="InParanoid" id="A0A0C3AY29"/>